<dbReference type="EMBL" id="CAJNIZ010012687">
    <property type="protein sequence ID" value="CAE7336733.1"/>
    <property type="molecule type" value="Genomic_DNA"/>
</dbReference>
<feature type="non-terminal residue" evidence="1">
    <location>
        <position position="73"/>
    </location>
</feature>
<sequence length="73" mass="7860">MKINFLRPNVVSISSVMAVSQQDGAWSISVDLLQCMLVKHHVLPNVVSLSCTLKACASAGHWRQAMALLADAP</sequence>
<evidence type="ECO:0008006" key="3">
    <source>
        <dbReference type="Google" id="ProtNLM"/>
    </source>
</evidence>
<dbReference type="AlphaFoldDB" id="A0A812P220"/>
<dbReference type="InterPro" id="IPR011990">
    <property type="entry name" value="TPR-like_helical_dom_sf"/>
</dbReference>
<comment type="caution">
    <text evidence="1">The sequence shown here is derived from an EMBL/GenBank/DDBJ whole genome shotgun (WGS) entry which is preliminary data.</text>
</comment>
<evidence type="ECO:0000313" key="2">
    <source>
        <dbReference type="Proteomes" id="UP000649617"/>
    </source>
</evidence>
<organism evidence="1 2">
    <name type="scientific">Symbiodinium pilosum</name>
    <name type="common">Dinoflagellate</name>
    <dbReference type="NCBI Taxonomy" id="2952"/>
    <lineage>
        <taxon>Eukaryota</taxon>
        <taxon>Sar</taxon>
        <taxon>Alveolata</taxon>
        <taxon>Dinophyceae</taxon>
        <taxon>Suessiales</taxon>
        <taxon>Symbiodiniaceae</taxon>
        <taxon>Symbiodinium</taxon>
    </lineage>
</organism>
<feature type="non-terminal residue" evidence="1">
    <location>
        <position position="1"/>
    </location>
</feature>
<dbReference type="OrthoDB" id="447952at2759"/>
<accession>A0A812P220</accession>
<keyword evidence="2" id="KW-1185">Reference proteome</keyword>
<dbReference type="Gene3D" id="1.25.40.10">
    <property type="entry name" value="Tetratricopeptide repeat domain"/>
    <property type="match status" value="1"/>
</dbReference>
<reference evidence="1" key="1">
    <citation type="submission" date="2021-02" db="EMBL/GenBank/DDBJ databases">
        <authorList>
            <person name="Dougan E. K."/>
            <person name="Rhodes N."/>
            <person name="Thang M."/>
            <person name="Chan C."/>
        </authorList>
    </citation>
    <scope>NUCLEOTIDE SEQUENCE</scope>
</reference>
<dbReference type="Proteomes" id="UP000649617">
    <property type="component" value="Unassembled WGS sequence"/>
</dbReference>
<gene>
    <name evidence="1" type="ORF">SPIL2461_LOCUS7886</name>
</gene>
<evidence type="ECO:0000313" key="1">
    <source>
        <dbReference type="EMBL" id="CAE7336733.1"/>
    </source>
</evidence>
<name>A0A812P220_SYMPI</name>
<protein>
    <recommendedName>
        <fullName evidence="3">Pentatricopeptide repeat-containing protein</fullName>
    </recommendedName>
</protein>
<proteinExistence type="predicted"/>